<feature type="compositionally biased region" description="Polar residues" evidence="1">
    <location>
        <begin position="627"/>
        <end position="641"/>
    </location>
</feature>
<sequence length="787" mass="85263">MAHLLVPNSGVTLIERTQSTLQNDVRKPITGLAQVMQLELPPNVLGDLLRSARHGGKGVNVQFGKTITLHYGNKSHLLDASPCIPSSTQIYESSTEEGNELALAGRLSHQLAMQKAQEDIAGADEALMKLQSQLASHQKDKQSKQVKYVPDNSKLPPPITQTAAALKHQSVKANSMSFLKKQHNPAHLNNTTRSMPASPSLGAARTPLTQKTPPTSVPSLHNERAVKIQALRTPLIHFLAARPASITLLVKHLGCKQDELLEVLNKVGKEFRPIPDKWTLNDKAFKELDVWSFDYPNQDDRQLAINCAISAFDRMRISTKEKVWDMLLPKNERGKGKILSNLDLHKGPIKQGNTPKIKVQHPSNDSNKSDHLTGHESDQKDRLAPSDAEPMARSQSQDQIKKKKVSEKEAQSKRLLKNGPRKVTPVPKTKDDHPALKKGNKKASVPKSSEFVNDSDEEDGLEDAATLGALSTTPRGHVEKTLLAKAATSPQSIASTPKIGSANAKASKPASSSRHVESTTAGRDNQSKPVTPNRSDETSKPKPGAATQGQGKIAKSKNVTSEKTEIQSEKKASTPLVKAYEKNPLPSASSSPASRHRIAESSQGSTAMSRTISRQRTTSSPHKPSPLGSSPPTNASDLENGTSSASSTSLVSQAQKTNIKPNGSGPAVNGHARNTSEHTLKRKADDLDSDIHTHGNPQINGSVNGAKRHKASAASPSTSESGNSPLATSHALKRAHDFKTYYAKYEILYREVSESTEAPQEKIDNVKRMHQRLVELKDEITMGLVGV</sequence>
<dbReference type="GO" id="GO:0016567">
    <property type="term" value="P:protein ubiquitination"/>
    <property type="evidence" value="ECO:0007669"/>
    <property type="project" value="UniProtKB-UniPathway"/>
</dbReference>
<protein>
    <submittedName>
        <fullName evidence="2">Uncharacterized protein</fullName>
    </submittedName>
</protein>
<keyword evidence="3" id="KW-1185">Reference proteome</keyword>
<proteinExistence type="predicted"/>
<evidence type="ECO:0000313" key="2">
    <source>
        <dbReference type="EMBL" id="CAF9920400.1"/>
    </source>
</evidence>
<dbReference type="EMBL" id="CAJPDT010000025">
    <property type="protein sequence ID" value="CAF9920400.1"/>
    <property type="molecule type" value="Genomic_DNA"/>
</dbReference>
<feature type="compositionally biased region" description="Basic and acidic residues" evidence="1">
    <location>
        <begin position="674"/>
        <end position="693"/>
    </location>
</feature>
<feature type="compositionally biased region" description="Low complexity" evidence="1">
    <location>
        <begin position="642"/>
        <end position="655"/>
    </location>
</feature>
<gene>
    <name evidence="2" type="ORF">IMSHALPRED_004873</name>
</gene>
<feature type="compositionally biased region" description="Low complexity" evidence="1">
    <location>
        <begin position="501"/>
        <end position="513"/>
    </location>
</feature>
<organism evidence="2 3">
    <name type="scientific">Imshaugia aleurites</name>
    <dbReference type="NCBI Taxonomy" id="172621"/>
    <lineage>
        <taxon>Eukaryota</taxon>
        <taxon>Fungi</taxon>
        <taxon>Dikarya</taxon>
        <taxon>Ascomycota</taxon>
        <taxon>Pezizomycotina</taxon>
        <taxon>Lecanoromycetes</taxon>
        <taxon>OSLEUM clade</taxon>
        <taxon>Lecanoromycetidae</taxon>
        <taxon>Lecanorales</taxon>
        <taxon>Lecanorineae</taxon>
        <taxon>Parmeliaceae</taxon>
        <taxon>Imshaugia</taxon>
    </lineage>
</organism>
<accession>A0A8H3FB80</accession>
<feature type="region of interest" description="Disordered" evidence="1">
    <location>
        <begin position="338"/>
        <end position="729"/>
    </location>
</feature>
<dbReference type="AlphaFoldDB" id="A0A8H3FB80"/>
<feature type="compositionally biased region" description="Polar residues" evidence="1">
    <location>
        <begin position="518"/>
        <end position="533"/>
    </location>
</feature>
<feature type="region of interest" description="Disordered" evidence="1">
    <location>
        <begin position="136"/>
        <end position="157"/>
    </location>
</feature>
<feature type="compositionally biased region" description="Basic and acidic residues" evidence="1">
    <location>
        <begin position="560"/>
        <end position="572"/>
    </location>
</feature>
<dbReference type="UniPathway" id="UPA00143"/>
<reference evidence="2" key="1">
    <citation type="submission" date="2021-03" db="EMBL/GenBank/DDBJ databases">
        <authorList>
            <person name="Tagirdzhanova G."/>
        </authorList>
    </citation>
    <scope>NUCLEOTIDE SEQUENCE</scope>
</reference>
<feature type="compositionally biased region" description="Low complexity" evidence="1">
    <location>
        <begin position="609"/>
        <end position="620"/>
    </location>
</feature>
<feature type="compositionally biased region" description="Acidic residues" evidence="1">
    <location>
        <begin position="453"/>
        <end position="462"/>
    </location>
</feature>
<feature type="compositionally biased region" description="Polar residues" evidence="1">
    <location>
        <begin position="714"/>
        <end position="727"/>
    </location>
</feature>
<feature type="compositionally biased region" description="Basic and acidic residues" evidence="1">
    <location>
        <begin position="367"/>
        <end position="384"/>
    </location>
</feature>
<evidence type="ECO:0000256" key="1">
    <source>
        <dbReference type="SAM" id="MobiDB-lite"/>
    </source>
</evidence>
<dbReference type="OrthoDB" id="2587563at2759"/>
<comment type="caution">
    <text evidence="2">The sequence shown here is derived from an EMBL/GenBank/DDBJ whole genome shotgun (WGS) entry which is preliminary data.</text>
</comment>
<dbReference type="Proteomes" id="UP000664534">
    <property type="component" value="Unassembled WGS sequence"/>
</dbReference>
<name>A0A8H3FB80_9LECA</name>
<evidence type="ECO:0000313" key="3">
    <source>
        <dbReference type="Proteomes" id="UP000664534"/>
    </source>
</evidence>